<dbReference type="GO" id="GO:0004672">
    <property type="term" value="F:protein kinase activity"/>
    <property type="evidence" value="ECO:0007669"/>
    <property type="project" value="InterPro"/>
</dbReference>
<name>A0A439DHT1_9PEZI</name>
<evidence type="ECO:0000259" key="1">
    <source>
        <dbReference type="PROSITE" id="PS50011"/>
    </source>
</evidence>
<organism evidence="2 3">
    <name type="scientific">Xylaria grammica</name>
    <dbReference type="NCBI Taxonomy" id="363999"/>
    <lineage>
        <taxon>Eukaryota</taxon>
        <taxon>Fungi</taxon>
        <taxon>Dikarya</taxon>
        <taxon>Ascomycota</taxon>
        <taxon>Pezizomycotina</taxon>
        <taxon>Sordariomycetes</taxon>
        <taxon>Xylariomycetidae</taxon>
        <taxon>Xylariales</taxon>
        <taxon>Xylariaceae</taxon>
        <taxon>Xylaria</taxon>
    </lineage>
</organism>
<keyword evidence="3" id="KW-1185">Reference proteome</keyword>
<accession>A0A439DHT1</accession>
<dbReference type="SUPFAM" id="SSF56112">
    <property type="entry name" value="Protein kinase-like (PK-like)"/>
    <property type="match status" value="1"/>
</dbReference>
<dbReference type="STRING" id="363999.A0A439DHT1"/>
<evidence type="ECO:0000313" key="2">
    <source>
        <dbReference type="EMBL" id="RWA13956.1"/>
    </source>
</evidence>
<gene>
    <name evidence="2" type="ORF">EKO27_g1124</name>
</gene>
<dbReference type="InterPro" id="IPR011009">
    <property type="entry name" value="Kinase-like_dom_sf"/>
</dbReference>
<sequence>MSAELGLAIVGIIDLGLKYGKELRKICSALKGAESEILERSLRLDNGCYRCIAQLQFLRQVQHMLDDGHRELQERTLRVLIEKLTSAKSLLRSLVSTQVSNSDSGSKVVFVPKAVKYAFRKDRLDEAIEALETWQRLSDPSWFLIFKISDPRIADILEMKDSIPPSSISSITSIRARWATDESAATSSPGLALPSEALDTMTISEVPLSCCSLAKSNRSGKVSTYVLESIRLQHPGLYKSTKKDVRNLAKRLQHDEPRTFGLLACKGFIAERPDAEKGTQAKFTIVLRTPSQLIKPRSLRDLLLDSQPESLSHKFRAAQELAKAVAYVHVFGFVHKGIRPESILSFESEQTDESSLFLVGFEDFRQEDGRTQRLGDDAVERNLYRHPSRQGVSPSSDFLMQHDIYSLGVCLLEIGLWRSFIGYDLEGQRASLCSILGEPATESKDDLAHFLMATVKPNMVGLARTQLPRFMGTRYSKIVETCLTALDPQNSEFSDTAEFEDADGVLVGVRDDEARRSCKKYLEQAEANRARLSSRLASARYGELSKRKEAATHQGDIVGFPRARLVLEAQTSLLATLCRIVDRPLENTDDFQPPRTERWRNLTANAAFKFTGEVEFWSPYTNQPSRYPCLQY</sequence>
<dbReference type="GO" id="GO:0005524">
    <property type="term" value="F:ATP binding"/>
    <property type="evidence" value="ECO:0007669"/>
    <property type="project" value="InterPro"/>
</dbReference>
<dbReference type="PANTHER" id="PTHR37542">
    <property type="entry name" value="HELO DOMAIN-CONTAINING PROTEIN-RELATED"/>
    <property type="match status" value="1"/>
</dbReference>
<proteinExistence type="predicted"/>
<dbReference type="EMBL" id="RYZI01000016">
    <property type="protein sequence ID" value="RWA13956.1"/>
    <property type="molecule type" value="Genomic_DNA"/>
</dbReference>
<reference evidence="2 3" key="1">
    <citation type="submission" date="2018-12" db="EMBL/GenBank/DDBJ databases">
        <title>Draft genome sequence of Xylaria grammica IHI A82.</title>
        <authorList>
            <person name="Buettner E."/>
            <person name="Kellner H."/>
        </authorList>
    </citation>
    <scope>NUCLEOTIDE SEQUENCE [LARGE SCALE GENOMIC DNA]</scope>
    <source>
        <strain evidence="2 3">IHI A82</strain>
    </source>
</reference>
<comment type="caution">
    <text evidence="2">The sequence shown here is derived from an EMBL/GenBank/DDBJ whole genome shotgun (WGS) entry which is preliminary data.</text>
</comment>
<feature type="domain" description="Protein kinase" evidence="1">
    <location>
        <begin position="178"/>
        <end position="541"/>
    </location>
</feature>
<dbReference type="InterPro" id="IPR000719">
    <property type="entry name" value="Prot_kinase_dom"/>
</dbReference>
<dbReference type="PANTHER" id="PTHR37542:SF1">
    <property type="entry name" value="PRION-INHIBITION AND PROPAGATION HELO DOMAIN-CONTAINING PROTEIN"/>
    <property type="match status" value="1"/>
</dbReference>
<evidence type="ECO:0000313" key="3">
    <source>
        <dbReference type="Proteomes" id="UP000286045"/>
    </source>
</evidence>
<dbReference type="Gene3D" id="1.10.510.10">
    <property type="entry name" value="Transferase(Phosphotransferase) domain 1"/>
    <property type="match status" value="1"/>
</dbReference>
<dbReference type="AlphaFoldDB" id="A0A439DHT1"/>
<dbReference type="PROSITE" id="PS50011">
    <property type="entry name" value="PROTEIN_KINASE_DOM"/>
    <property type="match status" value="1"/>
</dbReference>
<protein>
    <recommendedName>
        <fullName evidence="1">Protein kinase domain-containing protein</fullName>
    </recommendedName>
</protein>
<dbReference type="Proteomes" id="UP000286045">
    <property type="component" value="Unassembled WGS sequence"/>
</dbReference>